<evidence type="ECO:0000256" key="11">
    <source>
        <dbReference type="SAM" id="MobiDB-lite"/>
    </source>
</evidence>
<dbReference type="GO" id="GO:0048731">
    <property type="term" value="P:system development"/>
    <property type="evidence" value="ECO:0007669"/>
    <property type="project" value="UniProtKB-ARBA"/>
</dbReference>
<dbReference type="Pfam" id="PF00784">
    <property type="entry name" value="MyTH4"/>
    <property type="match status" value="1"/>
</dbReference>
<dbReference type="GO" id="GO:0005524">
    <property type="term" value="F:ATP binding"/>
    <property type="evidence" value="ECO:0007669"/>
    <property type="project" value="UniProtKB-UniRule"/>
</dbReference>
<dbReference type="SMART" id="SM00015">
    <property type="entry name" value="IQ"/>
    <property type="match status" value="3"/>
</dbReference>
<feature type="domain" description="Ras-associating" evidence="14">
    <location>
        <begin position="1554"/>
        <end position="1597"/>
    </location>
</feature>
<evidence type="ECO:0000313" key="18">
    <source>
        <dbReference type="Proteomes" id="UP000694701"/>
    </source>
</evidence>
<dbReference type="CDD" id="cd13202">
    <property type="entry name" value="FERM_C_MyoX"/>
    <property type="match status" value="1"/>
</dbReference>
<organism evidence="17 18">
    <name type="scientific">Cyprinus carpio</name>
    <name type="common">Common carp</name>
    <dbReference type="NCBI Taxonomy" id="7962"/>
    <lineage>
        <taxon>Eukaryota</taxon>
        <taxon>Metazoa</taxon>
        <taxon>Chordata</taxon>
        <taxon>Craniata</taxon>
        <taxon>Vertebrata</taxon>
        <taxon>Euteleostomi</taxon>
        <taxon>Actinopterygii</taxon>
        <taxon>Neopterygii</taxon>
        <taxon>Teleostei</taxon>
        <taxon>Ostariophysi</taxon>
        <taxon>Cypriniformes</taxon>
        <taxon>Cyprinidae</taxon>
        <taxon>Cyprininae</taxon>
        <taxon>Cyprinus</taxon>
    </lineage>
</organism>
<dbReference type="GO" id="GO:0030175">
    <property type="term" value="C:filopodium"/>
    <property type="evidence" value="ECO:0007669"/>
    <property type="project" value="TreeGrafter"/>
</dbReference>
<dbReference type="PROSITE" id="PS50200">
    <property type="entry name" value="RA"/>
    <property type="match status" value="1"/>
</dbReference>
<feature type="domain" description="Myosin motor" evidence="16">
    <location>
        <begin position="31"/>
        <end position="716"/>
    </location>
</feature>
<protein>
    <submittedName>
        <fullName evidence="17">Myosin X</fullName>
    </submittedName>
</protein>
<evidence type="ECO:0000256" key="8">
    <source>
        <dbReference type="ARBA" id="ARBA00023203"/>
    </source>
</evidence>
<dbReference type="GO" id="GO:0007165">
    <property type="term" value="P:signal transduction"/>
    <property type="evidence" value="ECO:0007669"/>
    <property type="project" value="InterPro"/>
</dbReference>
<evidence type="ECO:0000259" key="16">
    <source>
        <dbReference type="PROSITE" id="PS51456"/>
    </source>
</evidence>
<dbReference type="CDD" id="cd17206">
    <property type="entry name" value="FERM_F1_Myosin-X"/>
    <property type="match status" value="1"/>
</dbReference>
<dbReference type="InterPro" id="IPR019748">
    <property type="entry name" value="FERM_central"/>
</dbReference>
<dbReference type="SMART" id="SM00242">
    <property type="entry name" value="MYSc"/>
    <property type="match status" value="1"/>
</dbReference>
<dbReference type="Gene3D" id="1.20.58.530">
    <property type="match status" value="1"/>
</dbReference>
<feature type="compositionally biased region" description="Acidic residues" evidence="11">
    <location>
        <begin position="910"/>
        <end position="924"/>
    </location>
</feature>
<dbReference type="PROSITE" id="PS50096">
    <property type="entry name" value="IQ"/>
    <property type="match status" value="2"/>
</dbReference>
<dbReference type="PROSITE" id="PS50057">
    <property type="entry name" value="FERM_3"/>
    <property type="match status" value="1"/>
</dbReference>
<evidence type="ECO:0000256" key="2">
    <source>
        <dbReference type="ARBA" id="ARBA00008314"/>
    </source>
</evidence>
<evidence type="ECO:0000256" key="7">
    <source>
        <dbReference type="ARBA" id="ARBA00023175"/>
    </source>
</evidence>
<evidence type="ECO:0000259" key="15">
    <source>
        <dbReference type="PROSITE" id="PS51016"/>
    </source>
</evidence>
<dbReference type="InterPro" id="IPR000857">
    <property type="entry name" value="MyTH4_dom"/>
</dbReference>
<keyword evidence="7 9" id="KW-0505">Motor protein</keyword>
<feature type="binding site" evidence="9">
    <location>
        <begin position="125"/>
        <end position="132"/>
    </location>
    <ligand>
        <name>ATP</name>
        <dbReference type="ChEBI" id="CHEBI:30616"/>
    </ligand>
</feature>
<dbReference type="InterPro" id="IPR035963">
    <property type="entry name" value="FERM_2"/>
</dbReference>
<dbReference type="InterPro" id="IPR000048">
    <property type="entry name" value="IQ_motif_EF-hand-BS"/>
</dbReference>
<dbReference type="CDD" id="cd13297">
    <property type="entry name" value="PH3_MyoX-like"/>
    <property type="match status" value="1"/>
</dbReference>
<dbReference type="Pfam" id="PF16735">
    <property type="entry name" value="MYO10_CC"/>
    <property type="match status" value="1"/>
</dbReference>
<dbReference type="Gene3D" id="6.20.240.20">
    <property type="match status" value="1"/>
</dbReference>
<dbReference type="InterPro" id="IPR038185">
    <property type="entry name" value="MyTH4_dom_sf"/>
</dbReference>
<dbReference type="CDD" id="cd14473">
    <property type="entry name" value="FERM_B-lobe"/>
    <property type="match status" value="1"/>
</dbReference>
<evidence type="ECO:0000256" key="5">
    <source>
        <dbReference type="ARBA" id="ARBA00022840"/>
    </source>
</evidence>
<evidence type="ECO:0000313" key="17">
    <source>
        <dbReference type="Ensembl" id="ENSCCRP00020020173.1"/>
    </source>
</evidence>
<comment type="subcellular location">
    <subcellularLocation>
        <location evidence="1">Cytoplasm</location>
    </subcellularLocation>
</comment>
<reference evidence="17" key="1">
    <citation type="submission" date="2025-08" db="UniProtKB">
        <authorList>
            <consortium name="Ensembl"/>
        </authorList>
    </citation>
    <scope>IDENTIFICATION</scope>
</reference>
<feature type="region of interest" description="Actin-binding" evidence="9">
    <location>
        <begin position="596"/>
        <end position="618"/>
    </location>
</feature>
<dbReference type="PROSITE" id="PS50003">
    <property type="entry name" value="PH_DOMAIN"/>
    <property type="match status" value="2"/>
</dbReference>
<dbReference type="FunFam" id="1.25.40.530:FF:000001">
    <property type="entry name" value="Pleckstrin homology domain-containing family H member 2"/>
    <property type="match status" value="1"/>
</dbReference>
<dbReference type="Gene3D" id="3.40.850.10">
    <property type="entry name" value="Kinesin motor domain"/>
    <property type="match status" value="1"/>
</dbReference>
<sequence length="1908" mass="219664">FKEYLAEKLFTRIYLQEKMQRVYPMHSSSVNGVEDMATLQDLHDGAILHNLQLRYTQKSIYTYIGSILAAVNPYQSLSGLYDATAIERYSRHHLGEIPPHIYAIANECYRSLWKRSNNQCVLISGESGAGKTESTKMILRFLSAMSQQSVALSTAKRASSHVEEAILESSPIMEAFGNAKTVHNNNSSRFGKFIQLHFSQHGNIQGGRITDCILCLDCWMCCLDNRVVRQNPGERNYHIFYALLAGTSAEQRESFSLSPPEGFHYLGQSGCVKDKAINDTETFQEVLNALRTMQFGEENIKEVLRLLSGILHVGNIDFLTAGGAQVCSKSALSKAADLLGLDCAQLAEVLTHRSMILRGEEISTPLTVEQAVDSRDSMAMALYSQCFTWIIRKLNSRINGNEDFRSIGILDIFGFENFEVNRFEQFNINYANEKLQEYFNKHIFSLEQLEYNKEGLVWDDVNWMDNGECLDLIEKKLGLLALVNEESHFPKGTDDTLLEKLHSQHSRNQFYVKPRVAVHQFGIKHYAGEVVYDVRGILEKNRDTFRDDILNLLRESRLDFVYDLFERVNTWTGQDTVKCGSKYRRPTVSSQFKNSLHSLMSTLSASNPFFVRCIKPNNSKMPNQFEQSVVLNQLRYSGMLETVKIRRSGFPVRRTFKDFSSRYYVLMRGLVMSDDPKGRCLLLLQLYDNSSAEWQLGKTKVFMRESLELRLEKQRETEVLKAASIIQAHILAYRARRQYRRLLQCIVVIQKNYRALYWRRRFQMMRWATITLQKRLRGQRARRLYIQLLEEKRKREEEEEKRRREEQEAQERYTVKLLLLLFLRLFLQFREIEGLQRQKEAQEQSLTTQSLHRLQWLRDQELRRLEEEACKAAQQFLTSLNFDEIDECVRNIESSLGGSGGAQREVARGEDDEVDEGLGVDEDGFKDSPNPSEHGHSDGQRTSGIRTSDDSSEEDPYANDLMPLPPALPIITPLAYHAPPSSSGSTYSHAVQEEEAELIPPDEDSDYDADDYDEGGVIMWPPSLPPHNDHWSHDHRSSLATSTSVSSGFEDSEDDFDRFDTDDESSYRRDSVYSSVTLPYFHSFLYIKGGLLNSWKRRWCVLKDETFLWFRSRQEALKQGWLLKKGGGSSTLSRRNWRRRWFILRQSKLIYYENDTEERMKGMLDMHEAKEIIDVTGKENGIDIVMPERTYHLVAETAEDSRPNAFVIITAHRVLHCMAESAEEMHHWITLLQRTKGDTRVQGQEFIIRGWLYKEIRGSSRGNLKLKKCWFVLTHNSVDYYKSSERNALKLGSLVLNSLCSVIVPDERVFRETGYWNVSVFGRKHSYRLYSKLQTEASRWASAVQTVIDSKALMDTPTQQLIQDIKENCLNLEVVEQIYKRNPILRYTHHPLHTALLPLPYGDAQQSCESYGTLQAEALKLFNVLHQLETEDNPIPQIQGLLQTAHDLRPLRDELFCQLIKQTTHHPKPAGPAHICGWRIIACMCCTFSPASRSILKYLKFHFKRTRELYPGTEMERYAGFSQDALRHVRGREYVPSQEELRAILSRQDMTSTVYCHGGGSCKITINSHTTAGEVVEKLLKGLSMEDCKNMFALFEHNDTTDRAIESRTVVADVLAKFEKLANEGQEGESWKFYFKLFCFSEPESVPADSVEFAFMFEQAHEAVIRGQYPAPEETLQFLAALRLQYLLGDYTTQSALPELEQVFPMDRLRARVQQSARCFASATPSTERKRGSFLEGTLRRSFRGSLGRQRQGEGPAAIEMWLQDEKAGLRSCLVEKWRKLQGMDQEQAMKKYMSLVREWEGYGSTLFDVECVDGVYPGELWLGVSRKGVCVYKRGEAWPLEVFPYEVILSFGAPQPNIYKISVEGRELLFNTNMVMDIAKLMKAYISLIVKKRFSTCQSISSHGSNW</sequence>
<proteinExistence type="inferred from homology"/>
<keyword evidence="3" id="KW-0963">Cytoplasm</keyword>
<dbReference type="GO" id="GO:0008360">
    <property type="term" value="P:regulation of cell shape"/>
    <property type="evidence" value="ECO:0007669"/>
    <property type="project" value="TreeGrafter"/>
</dbReference>
<dbReference type="InterPro" id="IPR000159">
    <property type="entry name" value="RA_dom"/>
</dbReference>
<dbReference type="InterPro" id="IPR011993">
    <property type="entry name" value="PH-like_dom_sf"/>
</dbReference>
<dbReference type="InterPro" id="IPR036961">
    <property type="entry name" value="Kinesin_motor_dom_sf"/>
</dbReference>
<dbReference type="Gene3D" id="1.20.80.10">
    <property type="match status" value="1"/>
</dbReference>
<dbReference type="SUPFAM" id="SSF52540">
    <property type="entry name" value="P-loop containing nucleoside triphosphate hydrolases"/>
    <property type="match status" value="1"/>
</dbReference>
<feature type="domain" description="PH" evidence="12">
    <location>
        <begin position="1115"/>
        <end position="1237"/>
    </location>
</feature>
<dbReference type="Gene3D" id="2.30.29.30">
    <property type="entry name" value="Pleckstrin-homology domain (PH domain)/Phosphotyrosine-binding domain (PTB)"/>
    <property type="match status" value="5"/>
</dbReference>
<dbReference type="GO" id="GO:0016459">
    <property type="term" value="C:myosin complex"/>
    <property type="evidence" value="ECO:0007669"/>
    <property type="project" value="UniProtKB-KW"/>
</dbReference>
<feature type="domain" description="PH" evidence="12">
    <location>
        <begin position="1245"/>
        <end position="1349"/>
    </location>
</feature>
<keyword evidence="10" id="KW-0175">Coiled coil</keyword>
<dbReference type="PANTHER" id="PTHR46049:SF2">
    <property type="entry name" value="UNCONVENTIONAL MYOSIN-X"/>
    <property type="match status" value="1"/>
</dbReference>
<evidence type="ECO:0000259" key="14">
    <source>
        <dbReference type="PROSITE" id="PS50200"/>
    </source>
</evidence>
<evidence type="ECO:0000256" key="10">
    <source>
        <dbReference type="SAM" id="Coils"/>
    </source>
</evidence>
<dbReference type="InterPro" id="IPR014352">
    <property type="entry name" value="FERM/acyl-CoA-bd_prot_sf"/>
</dbReference>
<evidence type="ECO:0000256" key="9">
    <source>
        <dbReference type="PROSITE-ProRule" id="PRU00782"/>
    </source>
</evidence>
<dbReference type="InterPro" id="IPR051724">
    <property type="entry name" value="Actin_motor_Myosin"/>
</dbReference>
<dbReference type="CDD" id="cd13296">
    <property type="entry name" value="PH2_MyoX"/>
    <property type="match status" value="1"/>
</dbReference>
<dbReference type="InterPro" id="IPR001849">
    <property type="entry name" value="PH_domain"/>
</dbReference>
<dbReference type="SMART" id="SM00295">
    <property type="entry name" value="B41"/>
    <property type="match status" value="1"/>
</dbReference>
<dbReference type="Pfam" id="PF21989">
    <property type="entry name" value="RA_2"/>
    <property type="match status" value="1"/>
</dbReference>
<dbReference type="Gene3D" id="1.20.5.190">
    <property type="match status" value="1"/>
</dbReference>
<accession>A0A8C2D3H3</accession>
<dbReference type="CDD" id="cd14873">
    <property type="entry name" value="MYSc_Myo10"/>
    <property type="match status" value="1"/>
</dbReference>
<dbReference type="InterPro" id="IPR041797">
    <property type="entry name" value="MyoX_FERM_C"/>
</dbReference>
<keyword evidence="6 9" id="KW-0518">Myosin</keyword>
<feature type="compositionally biased region" description="Acidic residues" evidence="11">
    <location>
        <begin position="993"/>
        <end position="1014"/>
    </location>
</feature>
<evidence type="ECO:0000256" key="1">
    <source>
        <dbReference type="ARBA" id="ARBA00004496"/>
    </source>
</evidence>
<dbReference type="SMART" id="SM00233">
    <property type="entry name" value="PH"/>
    <property type="match status" value="2"/>
</dbReference>
<keyword evidence="4 9" id="KW-0547">Nucleotide-binding</keyword>
<dbReference type="GO" id="GO:0051015">
    <property type="term" value="F:actin filament binding"/>
    <property type="evidence" value="ECO:0007669"/>
    <property type="project" value="TreeGrafter"/>
</dbReference>
<dbReference type="Proteomes" id="UP000694701">
    <property type="component" value="Unplaced"/>
</dbReference>
<feature type="domain" description="FERM" evidence="13">
    <location>
        <begin position="1550"/>
        <end position="1894"/>
    </location>
</feature>
<dbReference type="PRINTS" id="PR00193">
    <property type="entry name" value="MYOSINHEAVY"/>
</dbReference>
<dbReference type="GO" id="GO:0005737">
    <property type="term" value="C:cytoplasm"/>
    <property type="evidence" value="ECO:0007669"/>
    <property type="project" value="UniProtKB-SubCell"/>
</dbReference>
<dbReference type="InterPro" id="IPR027417">
    <property type="entry name" value="P-loop_NTPase"/>
</dbReference>
<dbReference type="Gene3D" id="1.20.120.720">
    <property type="entry name" value="Myosin VI head, motor domain, U50 subdomain"/>
    <property type="match status" value="1"/>
</dbReference>
<dbReference type="FunFam" id="1.10.10.820:FF:000001">
    <property type="entry name" value="Myosin heavy chain"/>
    <property type="match status" value="1"/>
</dbReference>
<dbReference type="GO" id="GO:0051489">
    <property type="term" value="P:regulation of filopodium assembly"/>
    <property type="evidence" value="ECO:0007669"/>
    <property type="project" value="TreeGrafter"/>
</dbReference>
<evidence type="ECO:0000259" key="12">
    <source>
        <dbReference type="PROSITE" id="PS50003"/>
    </source>
</evidence>
<dbReference type="Gene3D" id="1.10.10.820">
    <property type="match status" value="1"/>
</dbReference>
<dbReference type="Gene3D" id="3.10.20.90">
    <property type="entry name" value="Phosphatidylinositol 3-kinase Catalytic Subunit, Chain A, domain 1"/>
    <property type="match status" value="1"/>
</dbReference>
<evidence type="ECO:0000256" key="4">
    <source>
        <dbReference type="ARBA" id="ARBA00022741"/>
    </source>
</evidence>
<dbReference type="InterPro" id="IPR036124">
    <property type="entry name" value="MYSc_Myo10"/>
</dbReference>
<dbReference type="Pfam" id="PF00169">
    <property type="entry name" value="PH"/>
    <property type="match status" value="2"/>
</dbReference>
<dbReference type="PANTHER" id="PTHR46049">
    <property type="entry name" value="AGAP003327-PA"/>
    <property type="match status" value="1"/>
</dbReference>
<dbReference type="GO" id="GO:0030705">
    <property type="term" value="P:cytoskeleton-dependent intracellular transport"/>
    <property type="evidence" value="ECO:0007669"/>
    <property type="project" value="TreeGrafter"/>
</dbReference>
<dbReference type="PROSITE" id="PS51456">
    <property type="entry name" value="MYOSIN_MOTOR"/>
    <property type="match status" value="1"/>
</dbReference>
<dbReference type="FunFam" id="3.40.850.10:FF:000008">
    <property type="entry name" value="Putative unconventional myosin-IXa"/>
    <property type="match status" value="1"/>
</dbReference>
<feature type="domain" description="MyTH4" evidence="15">
    <location>
        <begin position="1387"/>
        <end position="1545"/>
    </location>
</feature>
<dbReference type="SUPFAM" id="SSF50729">
    <property type="entry name" value="PH domain-like"/>
    <property type="match status" value="3"/>
</dbReference>
<feature type="region of interest" description="Disordered" evidence="11">
    <location>
        <begin position="893"/>
        <end position="1035"/>
    </location>
</feature>
<feature type="coiled-coil region" evidence="10">
    <location>
        <begin position="781"/>
        <end position="810"/>
    </location>
</feature>
<dbReference type="Pfam" id="PF00063">
    <property type="entry name" value="Myosin_head"/>
    <property type="match status" value="1"/>
</dbReference>
<dbReference type="GO" id="GO:0060002">
    <property type="term" value="F:plus-end directed microfilament motor activity"/>
    <property type="evidence" value="ECO:0007669"/>
    <property type="project" value="TreeGrafter"/>
</dbReference>
<evidence type="ECO:0000256" key="3">
    <source>
        <dbReference type="ARBA" id="ARBA00022490"/>
    </source>
</evidence>
<dbReference type="PROSITE" id="PS51016">
    <property type="entry name" value="MYTH4"/>
    <property type="match status" value="1"/>
</dbReference>
<keyword evidence="5 9" id="KW-0067">ATP-binding</keyword>
<dbReference type="Gene3D" id="1.25.40.530">
    <property type="entry name" value="MyTH4 domain"/>
    <property type="match status" value="1"/>
</dbReference>
<dbReference type="SMART" id="SM00139">
    <property type="entry name" value="MyTH4"/>
    <property type="match status" value="1"/>
</dbReference>
<name>A0A8C2D3H3_CYPCA</name>
<feature type="compositionally biased region" description="Polar residues" evidence="11">
    <location>
        <begin position="980"/>
        <end position="989"/>
    </location>
</feature>
<dbReference type="InterPro" id="IPR000299">
    <property type="entry name" value="FERM_domain"/>
</dbReference>
<dbReference type="SUPFAM" id="SSF47031">
    <property type="entry name" value="Second domain of FERM"/>
    <property type="match status" value="1"/>
</dbReference>
<dbReference type="Gene3D" id="1.20.5.170">
    <property type="match status" value="1"/>
</dbReference>
<dbReference type="Ensembl" id="ENSCCRT00020022153.1">
    <property type="protein sequence ID" value="ENSCCRP00020020173.1"/>
    <property type="gene ID" value="ENSCCRG00020008823.1"/>
</dbReference>
<comment type="similarity">
    <text evidence="2 9">Belongs to the TRAFAC class myosin-kinesin ATPase superfamily. Myosin family.</text>
</comment>
<dbReference type="Pfam" id="PF00373">
    <property type="entry name" value="FERM_M"/>
    <property type="match status" value="1"/>
</dbReference>
<dbReference type="InterPro" id="IPR019749">
    <property type="entry name" value="Band_41_domain"/>
</dbReference>
<evidence type="ECO:0000256" key="6">
    <source>
        <dbReference type="ARBA" id="ARBA00023123"/>
    </source>
</evidence>
<dbReference type="InterPro" id="IPR031971">
    <property type="entry name" value="MYO10_CC"/>
</dbReference>
<dbReference type="InterPro" id="IPR001609">
    <property type="entry name" value="Myosin_head_motor_dom-like"/>
</dbReference>
<evidence type="ECO:0000259" key="13">
    <source>
        <dbReference type="PROSITE" id="PS50057"/>
    </source>
</evidence>
<dbReference type="GO" id="GO:0005547">
    <property type="term" value="F:phosphatidylinositol-3,4,5-trisphosphate binding"/>
    <property type="evidence" value="ECO:0007669"/>
    <property type="project" value="TreeGrafter"/>
</dbReference>
<keyword evidence="8 9" id="KW-0009">Actin-binding</keyword>